<dbReference type="EMBL" id="CM007647">
    <property type="protein sequence ID" value="ONM06559.1"/>
    <property type="molecule type" value="Genomic_DNA"/>
</dbReference>
<gene>
    <name evidence="2" type="ORF">ZEAMMB73_Zm00001d032989</name>
</gene>
<sequence length="154" mass="17786">MDCTYQPPPPSLIGIQQFLFLWDTLGDVQLTQEEDHHVWRHEASGLFSSKSCYKVLLLGSTVFEPWKRLWKTWAPPKCKFFLWLAIRNKCWTADRLQLRGLPHPDVCPMCDQAQETIQHLLTACIFARQFWHTILAAIGLGHLTPTADEEKGEP</sequence>
<dbReference type="EMBL" id="CM007647">
    <property type="protein sequence ID" value="ONM06566.1"/>
    <property type="molecule type" value="Genomic_DNA"/>
</dbReference>
<reference evidence="2" key="1">
    <citation type="submission" date="2015-12" db="EMBL/GenBank/DDBJ databases">
        <title>Update maize B73 reference genome by single molecule sequencing technologies.</title>
        <authorList>
            <consortium name="Maize Genome Sequencing Project"/>
            <person name="Ware D."/>
        </authorList>
    </citation>
    <scope>NUCLEOTIDE SEQUENCE [LARGE SCALE GENOMIC DNA]</scope>
    <source>
        <tissue evidence="2">Seedling</tissue>
    </source>
</reference>
<dbReference type="EMBL" id="CM007647">
    <property type="protein sequence ID" value="ONM06568.1"/>
    <property type="molecule type" value="Genomic_DNA"/>
</dbReference>
<dbReference type="EMBL" id="CM007647">
    <property type="protein sequence ID" value="ONM06561.1"/>
    <property type="molecule type" value="Genomic_DNA"/>
</dbReference>
<dbReference type="EMBL" id="CM007647">
    <property type="protein sequence ID" value="ONM06563.1"/>
    <property type="molecule type" value="Genomic_DNA"/>
</dbReference>
<name>A0A1D6KVM9_MAIZE</name>
<feature type="domain" description="Reverse transcriptase zinc-binding" evidence="1">
    <location>
        <begin position="47"/>
        <end position="131"/>
    </location>
</feature>
<dbReference type="InterPro" id="IPR026960">
    <property type="entry name" value="RVT-Znf"/>
</dbReference>
<dbReference type="Pfam" id="PF13966">
    <property type="entry name" value="zf-RVT"/>
    <property type="match status" value="1"/>
</dbReference>
<protein>
    <submittedName>
        <fullName evidence="2">Serine/threonine-protein phosphatase</fullName>
    </submittedName>
</protein>
<proteinExistence type="predicted"/>
<dbReference type="EMBL" id="CM007647">
    <property type="protein sequence ID" value="ONM06562.1"/>
    <property type="molecule type" value="Genomic_DNA"/>
</dbReference>
<organism evidence="2">
    <name type="scientific">Zea mays</name>
    <name type="common">Maize</name>
    <dbReference type="NCBI Taxonomy" id="4577"/>
    <lineage>
        <taxon>Eukaryota</taxon>
        <taxon>Viridiplantae</taxon>
        <taxon>Streptophyta</taxon>
        <taxon>Embryophyta</taxon>
        <taxon>Tracheophyta</taxon>
        <taxon>Spermatophyta</taxon>
        <taxon>Magnoliopsida</taxon>
        <taxon>Liliopsida</taxon>
        <taxon>Poales</taxon>
        <taxon>Poaceae</taxon>
        <taxon>PACMAD clade</taxon>
        <taxon>Panicoideae</taxon>
        <taxon>Andropogonodae</taxon>
        <taxon>Andropogoneae</taxon>
        <taxon>Tripsacinae</taxon>
        <taxon>Zea</taxon>
    </lineage>
</organism>
<dbReference type="EMBL" id="CM007647">
    <property type="protein sequence ID" value="ONM06556.1"/>
    <property type="molecule type" value="Genomic_DNA"/>
</dbReference>
<accession>A0A1D6KVM9</accession>
<evidence type="ECO:0000259" key="1">
    <source>
        <dbReference type="Pfam" id="PF13966"/>
    </source>
</evidence>
<dbReference type="AlphaFoldDB" id="A0A1D6KVM9"/>
<evidence type="ECO:0000313" key="2">
    <source>
        <dbReference type="EMBL" id="ONM06556.1"/>
    </source>
</evidence>
<dbReference type="EMBL" id="CM007647">
    <property type="protein sequence ID" value="ONM06564.1"/>
    <property type="molecule type" value="Genomic_DNA"/>
</dbReference>